<sequence>MVTNKNEIHFLILSVPISGKITSFQIIDYYPAVWFMDLQQEFVYVGDDAVVEHPENQDVSGQIWESVSSRWKLLSECRYQLFHARFTGEEKVRIMYRWHR</sequence>
<evidence type="ECO:0000313" key="2">
    <source>
        <dbReference type="Proteomes" id="UP000276953"/>
    </source>
</evidence>
<protein>
    <submittedName>
        <fullName evidence="1">Uncharacterized protein</fullName>
    </submittedName>
</protein>
<accession>A0A3S0Q794</accession>
<evidence type="ECO:0000313" key="1">
    <source>
        <dbReference type="EMBL" id="RTZ49524.1"/>
    </source>
</evidence>
<dbReference type="Proteomes" id="UP000276953">
    <property type="component" value="Unassembled WGS sequence"/>
</dbReference>
<gene>
    <name evidence="1" type="ORF">EJ377_03140</name>
</gene>
<dbReference type="AlphaFoldDB" id="A0A3S0Q794"/>
<comment type="caution">
    <text evidence="1">The sequence shown here is derived from an EMBL/GenBank/DDBJ whole genome shotgun (WGS) entry which is preliminary data.</text>
</comment>
<dbReference type="EMBL" id="RYFC01000001">
    <property type="protein sequence ID" value="RTZ49524.1"/>
    <property type="molecule type" value="Genomic_DNA"/>
</dbReference>
<reference evidence="1 2" key="1">
    <citation type="submission" date="2018-12" db="EMBL/GenBank/DDBJ databases">
        <title>Draft Genome Sequence of Chryseobacterium arthrosphaerae strain ED882-96 Isolated from the Blood of a Patient with Liver Cirrhosis in Taiwan.</title>
        <authorList>
            <person name="Lin J.-N."/>
            <person name="Lai C.-H."/>
            <person name="Yang C.-H."/>
            <person name="Huang Y.-H."/>
        </authorList>
    </citation>
    <scope>NUCLEOTIDE SEQUENCE [LARGE SCALE GENOMIC DNA]</scope>
    <source>
        <strain evidence="1 2">ED882-96</strain>
    </source>
</reference>
<proteinExistence type="predicted"/>
<organism evidence="1 2">
    <name type="scientific">Chryseobacterium arthrosphaerae</name>
    <dbReference type="NCBI Taxonomy" id="651561"/>
    <lineage>
        <taxon>Bacteria</taxon>
        <taxon>Pseudomonadati</taxon>
        <taxon>Bacteroidota</taxon>
        <taxon>Flavobacteriia</taxon>
        <taxon>Flavobacteriales</taxon>
        <taxon>Weeksellaceae</taxon>
        <taxon>Chryseobacterium group</taxon>
        <taxon>Chryseobacterium</taxon>
    </lineage>
</organism>
<name>A0A3S0Q794_9FLAO</name>